<dbReference type="InterPro" id="IPR036567">
    <property type="entry name" value="RHF-like"/>
</dbReference>
<dbReference type="NCBIfam" id="TIGR00741">
    <property type="entry name" value="yfiA"/>
    <property type="match status" value="1"/>
</dbReference>
<dbReference type="PANTHER" id="PTHR33231:SF1">
    <property type="entry name" value="30S RIBOSOMAL PROTEIN"/>
    <property type="match status" value="1"/>
</dbReference>
<dbReference type="GO" id="GO:0043024">
    <property type="term" value="F:ribosomal small subunit binding"/>
    <property type="evidence" value="ECO:0007669"/>
    <property type="project" value="TreeGrafter"/>
</dbReference>
<dbReference type="SUPFAM" id="SSF69754">
    <property type="entry name" value="Ribosome binding protein Y (YfiA homologue)"/>
    <property type="match status" value="1"/>
</dbReference>
<dbReference type="Proteomes" id="UP000020218">
    <property type="component" value="Unassembled WGS sequence"/>
</dbReference>
<keyword evidence="1" id="KW-0810">Translation regulation</keyword>
<protein>
    <recommendedName>
        <fullName evidence="3">Ribosome hibernation promoting factor</fullName>
    </recommendedName>
</protein>
<reference evidence="5" key="1">
    <citation type="submission" date="2014-02" db="EMBL/GenBank/DDBJ databases">
        <title>Expanding our view of genomic diversity in Candidatus Accumulibacter clades.</title>
        <authorList>
            <person name="Skennerton C.T."/>
            <person name="Barr J.J."/>
            <person name="Slater F.R."/>
            <person name="Bond P.L."/>
            <person name="Tyson G.W."/>
        </authorList>
    </citation>
    <scope>NUCLEOTIDE SEQUENCE [LARGE SCALE GENOMIC DNA]</scope>
</reference>
<proteinExistence type="predicted"/>
<dbReference type="PATRIC" id="fig|1454001.3.peg.3467"/>
<evidence type="ECO:0000256" key="4">
    <source>
        <dbReference type="SAM" id="MobiDB-lite"/>
    </source>
</evidence>
<comment type="caution">
    <text evidence="5">The sequence shown here is derived from an EMBL/GenBank/DDBJ whole genome shotgun (WGS) entry which is preliminary data.</text>
</comment>
<feature type="compositionally biased region" description="Low complexity" evidence="4">
    <location>
        <begin position="103"/>
        <end position="118"/>
    </location>
</feature>
<organism evidence="5 6">
    <name type="scientific">Candidatus Accumulibacter adjunctus</name>
    <dbReference type="NCBI Taxonomy" id="1454001"/>
    <lineage>
        <taxon>Bacteria</taxon>
        <taxon>Pseudomonadati</taxon>
        <taxon>Pseudomonadota</taxon>
        <taxon>Betaproteobacteria</taxon>
        <taxon>Candidatus Accumulibacter</taxon>
    </lineage>
</organism>
<dbReference type="EMBL" id="JFAX01000027">
    <property type="protein sequence ID" value="EXI65156.1"/>
    <property type="molecule type" value="Genomic_DNA"/>
</dbReference>
<evidence type="ECO:0000313" key="5">
    <source>
        <dbReference type="EMBL" id="EXI65156.1"/>
    </source>
</evidence>
<evidence type="ECO:0000256" key="1">
    <source>
        <dbReference type="ARBA" id="ARBA00022845"/>
    </source>
</evidence>
<dbReference type="InterPro" id="IPR003489">
    <property type="entry name" value="RHF/RaiA"/>
</dbReference>
<name>A0A011MRD8_9PROT</name>
<comment type="subunit">
    <text evidence="2">Associates exclusively with 100S ribosomes, which are dimers of 70S ribosomes.</text>
</comment>
<dbReference type="Pfam" id="PF02482">
    <property type="entry name" value="Ribosomal_S30AE"/>
    <property type="match status" value="1"/>
</dbReference>
<dbReference type="STRING" id="1454001.AW08_03428"/>
<dbReference type="InterPro" id="IPR050574">
    <property type="entry name" value="HPF/YfiA_ribosome-assoc"/>
</dbReference>
<gene>
    <name evidence="5" type="primary">lrtA</name>
    <name evidence="5" type="ORF">AW08_03428</name>
</gene>
<feature type="region of interest" description="Disordered" evidence="4">
    <location>
        <begin position="99"/>
        <end position="118"/>
    </location>
</feature>
<dbReference type="Gene3D" id="3.30.160.100">
    <property type="entry name" value="Ribosome hibernation promotion factor-like"/>
    <property type="match status" value="1"/>
</dbReference>
<sequence length="118" mass="12959">MNLQIQSHDFALTEGLRQHVETRLACALNHGQEVVTRIVVRLADVNGPRGGEDKSCSIEVRIKGAPALVVEDTQSDLYVAVDRASGRIGRTLDRYLARRREAAMPAASQQPSPAEERP</sequence>
<dbReference type="AlphaFoldDB" id="A0A011MRD8"/>
<dbReference type="PANTHER" id="PTHR33231">
    <property type="entry name" value="30S RIBOSOMAL PROTEIN"/>
    <property type="match status" value="1"/>
</dbReference>
<evidence type="ECO:0000256" key="2">
    <source>
        <dbReference type="ARBA" id="ARBA00038695"/>
    </source>
</evidence>
<keyword evidence="6" id="KW-1185">Reference proteome</keyword>
<accession>A0A011MRD8</accession>
<dbReference type="GO" id="GO:0022627">
    <property type="term" value="C:cytosolic small ribosomal subunit"/>
    <property type="evidence" value="ECO:0007669"/>
    <property type="project" value="TreeGrafter"/>
</dbReference>
<evidence type="ECO:0000313" key="6">
    <source>
        <dbReference type="Proteomes" id="UP000020218"/>
    </source>
</evidence>
<dbReference type="GO" id="GO:0045900">
    <property type="term" value="P:negative regulation of translational elongation"/>
    <property type="evidence" value="ECO:0007669"/>
    <property type="project" value="TreeGrafter"/>
</dbReference>
<evidence type="ECO:0000256" key="3">
    <source>
        <dbReference type="ARBA" id="ARBA00041148"/>
    </source>
</evidence>